<name>A0ACB8DTN9_DERSI</name>
<comment type="caution">
    <text evidence="1">The sequence shown here is derived from an EMBL/GenBank/DDBJ whole genome shotgun (WGS) entry which is preliminary data.</text>
</comment>
<dbReference type="EMBL" id="CM023470">
    <property type="protein sequence ID" value="KAH7977638.1"/>
    <property type="molecule type" value="Genomic_DNA"/>
</dbReference>
<protein>
    <submittedName>
        <fullName evidence="1">Uncharacterized protein</fullName>
    </submittedName>
</protein>
<organism evidence="1 2">
    <name type="scientific">Dermacentor silvarum</name>
    <name type="common">Tick</name>
    <dbReference type="NCBI Taxonomy" id="543639"/>
    <lineage>
        <taxon>Eukaryota</taxon>
        <taxon>Metazoa</taxon>
        <taxon>Ecdysozoa</taxon>
        <taxon>Arthropoda</taxon>
        <taxon>Chelicerata</taxon>
        <taxon>Arachnida</taxon>
        <taxon>Acari</taxon>
        <taxon>Parasitiformes</taxon>
        <taxon>Ixodida</taxon>
        <taxon>Ixodoidea</taxon>
        <taxon>Ixodidae</taxon>
        <taxon>Rhipicephalinae</taxon>
        <taxon>Dermacentor</taxon>
    </lineage>
</organism>
<accession>A0ACB8DTN9</accession>
<keyword evidence="2" id="KW-1185">Reference proteome</keyword>
<gene>
    <name evidence="1" type="ORF">HPB49_003111</name>
</gene>
<evidence type="ECO:0000313" key="1">
    <source>
        <dbReference type="EMBL" id="KAH7977638.1"/>
    </source>
</evidence>
<sequence length="194" mass="21212">MVIDNAPAHVVLENLSAVKLVFLVANTTALSQPLDQGSIWSVKHLYRQNMLRRMLLTIESDKTYNIDMLGAIHLLAHTWQQVKAATVKNCFARGQFVMPAQEINSSKVDADEEVADDSDCEALLAEVLERQGGGDTVPFLAFCDVDNDTETYEDLSDSDIVNSLSTKLCSASDGEDDDNAELEDVPCPSFGEAV</sequence>
<evidence type="ECO:0000313" key="2">
    <source>
        <dbReference type="Proteomes" id="UP000821865"/>
    </source>
</evidence>
<reference evidence="1" key="1">
    <citation type="submission" date="2020-05" db="EMBL/GenBank/DDBJ databases">
        <title>Large-scale comparative analyses of tick genomes elucidate their genetic diversity and vector capacities.</title>
        <authorList>
            <person name="Jia N."/>
            <person name="Wang J."/>
            <person name="Shi W."/>
            <person name="Du L."/>
            <person name="Sun Y."/>
            <person name="Zhan W."/>
            <person name="Jiang J."/>
            <person name="Wang Q."/>
            <person name="Zhang B."/>
            <person name="Ji P."/>
            <person name="Sakyi L.B."/>
            <person name="Cui X."/>
            <person name="Yuan T."/>
            <person name="Jiang B."/>
            <person name="Yang W."/>
            <person name="Lam T.T.-Y."/>
            <person name="Chang Q."/>
            <person name="Ding S."/>
            <person name="Wang X."/>
            <person name="Zhu J."/>
            <person name="Ruan X."/>
            <person name="Zhao L."/>
            <person name="Wei J."/>
            <person name="Que T."/>
            <person name="Du C."/>
            <person name="Cheng J."/>
            <person name="Dai P."/>
            <person name="Han X."/>
            <person name="Huang E."/>
            <person name="Gao Y."/>
            <person name="Liu J."/>
            <person name="Shao H."/>
            <person name="Ye R."/>
            <person name="Li L."/>
            <person name="Wei W."/>
            <person name="Wang X."/>
            <person name="Wang C."/>
            <person name="Yang T."/>
            <person name="Huo Q."/>
            <person name="Li W."/>
            <person name="Guo W."/>
            <person name="Chen H."/>
            <person name="Zhou L."/>
            <person name="Ni X."/>
            <person name="Tian J."/>
            <person name="Zhou Y."/>
            <person name="Sheng Y."/>
            <person name="Liu T."/>
            <person name="Pan Y."/>
            <person name="Xia L."/>
            <person name="Li J."/>
            <person name="Zhao F."/>
            <person name="Cao W."/>
        </authorList>
    </citation>
    <scope>NUCLEOTIDE SEQUENCE</scope>
    <source>
        <strain evidence="1">Dsil-2018</strain>
    </source>
</reference>
<dbReference type="Proteomes" id="UP000821865">
    <property type="component" value="Chromosome 1"/>
</dbReference>
<proteinExistence type="predicted"/>